<organism evidence="3 4">
    <name type="scientific">Taibaiella chishuiensis</name>
    <dbReference type="NCBI Taxonomy" id="1434707"/>
    <lineage>
        <taxon>Bacteria</taxon>
        <taxon>Pseudomonadati</taxon>
        <taxon>Bacteroidota</taxon>
        <taxon>Chitinophagia</taxon>
        <taxon>Chitinophagales</taxon>
        <taxon>Chitinophagaceae</taxon>
        <taxon>Taibaiella</taxon>
    </lineage>
</organism>
<sequence length="212" mass="23482">MKKKKILRVLLLLVILVAGLVFATDAWVSRSTRSQVYNDVAAIPHNKVGLLLGTAKTLKDGSVNLYYQYRINAAIALYKAGKVDFLLVSGDNGRVAYDETSAMQADLIAAGIPKEKIFMDYAGFRTLDSILRCKEVFGESRITVISQLFHNQRSLFIANHKGLTAVAFNAADVQISSGFRTQLREKFARVKMLLDLAFGKEAKFYGDKIPIG</sequence>
<dbReference type="GO" id="GO:0005886">
    <property type="term" value="C:plasma membrane"/>
    <property type="evidence" value="ECO:0007669"/>
    <property type="project" value="TreeGrafter"/>
</dbReference>
<dbReference type="PANTHER" id="PTHR30336:SF20">
    <property type="entry name" value="DUF218 DOMAIN-CONTAINING PROTEIN"/>
    <property type="match status" value="1"/>
</dbReference>
<dbReference type="RefSeq" id="WP_106521099.1">
    <property type="nucleotide sequence ID" value="NZ_PYGD01000001.1"/>
</dbReference>
<dbReference type="InterPro" id="IPR051599">
    <property type="entry name" value="Cell_Envelope_Assoc"/>
</dbReference>
<dbReference type="InterPro" id="IPR003848">
    <property type="entry name" value="DUF218"/>
</dbReference>
<dbReference type="AlphaFoldDB" id="A0A2P8DAZ6"/>
<dbReference type="Proteomes" id="UP000240572">
    <property type="component" value="Unassembled WGS sequence"/>
</dbReference>
<name>A0A2P8DAZ6_9BACT</name>
<dbReference type="Pfam" id="PF02698">
    <property type="entry name" value="DUF218"/>
    <property type="match status" value="1"/>
</dbReference>
<dbReference type="CDD" id="cd06259">
    <property type="entry name" value="YdcF-like"/>
    <property type="match status" value="1"/>
</dbReference>
<dbReference type="PANTHER" id="PTHR30336">
    <property type="entry name" value="INNER MEMBRANE PROTEIN, PROBABLE PERMEASE"/>
    <property type="match status" value="1"/>
</dbReference>
<feature type="domain" description="DUF218" evidence="2">
    <location>
        <begin position="65"/>
        <end position="170"/>
    </location>
</feature>
<protein>
    <submittedName>
        <fullName evidence="3">SanA protein</fullName>
    </submittedName>
</protein>
<dbReference type="OrthoDB" id="9782395at2"/>
<evidence type="ECO:0000259" key="2">
    <source>
        <dbReference type="Pfam" id="PF02698"/>
    </source>
</evidence>
<feature type="signal peptide" evidence="1">
    <location>
        <begin position="1"/>
        <end position="23"/>
    </location>
</feature>
<evidence type="ECO:0000256" key="1">
    <source>
        <dbReference type="SAM" id="SignalP"/>
    </source>
</evidence>
<keyword evidence="4" id="KW-1185">Reference proteome</keyword>
<evidence type="ECO:0000313" key="4">
    <source>
        <dbReference type="Proteomes" id="UP000240572"/>
    </source>
</evidence>
<gene>
    <name evidence="3" type="ORF">B0I18_101548</name>
</gene>
<evidence type="ECO:0000313" key="3">
    <source>
        <dbReference type="EMBL" id="PSK94393.1"/>
    </source>
</evidence>
<comment type="caution">
    <text evidence="3">The sequence shown here is derived from an EMBL/GenBank/DDBJ whole genome shotgun (WGS) entry which is preliminary data.</text>
</comment>
<dbReference type="EMBL" id="PYGD01000001">
    <property type="protein sequence ID" value="PSK94393.1"/>
    <property type="molecule type" value="Genomic_DNA"/>
</dbReference>
<accession>A0A2P8DAZ6</accession>
<reference evidence="3 4" key="1">
    <citation type="submission" date="2018-03" db="EMBL/GenBank/DDBJ databases">
        <title>Genomic Encyclopedia of Type Strains, Phase III (KMG-III): the genomes of soil and plant-associated and newly described type strains.</title>
        <authorList>
            <person name="Whitman W."/>
        </authorList>
    </citation>
    <scope>NUCLEOTIDE SEQUENCE [LARGE SCALE GENOMIC DNA]</scope>
    <source>
        <strain evidence="3 4">CGMCC 1.12700</strain>
    </source>
</reference>
<keyword evidence="1" id="KW-0732">Signal</keyword>
<proteinExistence type="predicted"/>
<feature type="chain" id="PRO_5015191149" evidence="1">
    <location>
        <begin position="24"/>
        <end position="212"/>
    </location>
</feature>